<dbReference type="PROSITE" id="PS00409">
    <property type="entry name" value="PROKAR_NTER_METHYL"/>
    <property type="match status" value="1"/>
</dbReference>
<keyword evidence="5" id="KW-0997">Cell inner membrane</keyword>
<keyword evidence="7 11" id="KW-1133">Transmembrane helix</keyword>
<keyword evidence="4" id="KW-0488">Methylation</keyword>
<dbReference type="InterPro" id="IPR022346">
    <property type="entry name" value="T2SS_GspH"/>
</dbReference>
<dbReference type="Pfam" id="PF07963">
    <property type="entry name" value="N_methyl"/>
    <property type="match status" value="1"/>
</dbReference>
<evidence type="ECO:0000313" key="13">
    <source>
        <dbReference type="EMBL" id="MEN3070267.1"/>
    </source>
</evidence>
<evidence type="ECO:0000256" key="7">
    <source>
        <dbReference type="ARBA" id="ARBA00022989"/>
    </source>
</evidence>
<dbReference type="RefSeq" id="WP_345921042.1">
    <property type="nucleotide sequence ID" value="NZ_JBDIVE010000011.1"/>
</dbReference>
<comment type="similarity">
    <text evidence="9">Belongs to the GSP H family.</text>
</comment>
<keyword evidence="8 11" id="KW-0472">Membrane</keyword>
<dbReference type="Proteomes" id="UP001410394">
    <property type="component" value="Unassembled WGS sequence"/>
</dbReference>
<sequence>MPISAPGCKRRSAGFTLIEMMIVVLIMSITVGLVSINLGVLDRRNTADEVERLQRVMQFASERAAVRGTPIQIEFLPASYRFSVLDTNGRWQLLFSPRELVEHNWDAGLSVSTLIIDGKAASEGDLRLQFGAEATPFQLDLNTPDGRQRIVGNSAGEILLNAPADARKGQQSSQRMSAS</sequence>
<accession>A0ABU9Z3B9</accession>
<organism evidence="13 14">
    <name type="scientific">Uliginosibacterium sediminicola</name>
    <dbReference type="NCBI Taxonomy" id="2024550"/>
    <lineage>
        <taxon>Bacteria</taxon>
        <taxon>Pseudomonadati</taxon>
        <taxon>Pseudomonadota</taxon>
        <taxon>Betaproteobacteria</taxon>
        <taxon>Rhodocyclales</taxon>
        <taxon>Zoogloeaceae</taxon>
        <taxon>Uliginosibacterium</taxon>
    </lineage>
</organism>
<dbReference type="Gene3D" id="3.55.40.10">
    <property type="entry name" value="minor pseudopilin epsh domain"/>
    <property type="match status" value="1"/>
</dbReference>
<dbReference type="NCBIfam" id="TIGR02532">
    <property type="entry name" value="IV_pilin_GFxxxE"/>
    <property type="match status" value="1"/>
</dbReference>
<proteinExistence type="inferred from homology"/>
<comment type="caution">
    <text evidence="13">The sequence shown here is derived from an EMBL/GenBank/DDBJ whole genome shotgun (WGS) entry which is preliminary data.</text>
</comment>
<evidence type="ECO:0000256" key="5">
    <source>
        <dbReference type="ARBA" id="ARBA00022519"/>
    </source>
</evidence>
<dbReference type="Pfam" id="PF12019">
    <property type="entry name" value="GspH"/>
    <property type="match status" value="1"/>
</dbReference>
<evidence type="ECO:0000256" key="4">
    <source>
        <dbReference type="ARBA" id="ARBA00022481"/>
    </source>
</evidence>
<feature type="transmembrane region" description="Helical" evidence="11">
    <location>
        <begin position="12"/>
        <end position="36"/>
    </location>
</feature>
<keyword evidence="14" id="KW-1185">Reference proteome</keyword>
<comment type="subcellular location">
    <subcellularLocation>
        <location evidence="1">Cell inner membrane</location>
        <topology evidence="1">Single-pass membrane protein</topology>
    </subcellularLocation>
</comment>
<evidence type="ECO:0000313" key="14">
    <source>
        <dbReference type="Proteomes" id="UP001410394"/>
    </source>
</evidence>
<evidence type="ECO:0000256" key="9">
    <source>
        <dbReference type="ARBA" id="ARBA00025772"/>
    </source>
</evidence>
<evidence type="ECO:0000256" key="8">
    <source>
        <dbReference type="ARBA" id="ARBA00023136"/>
    </source>
</evidence>
<evidence type="ECO:0000256" key="6">
    <source>
        <dbReference type="ARBA" id="ARBA00022692"/>
    </source>
</evidence>
<dbReference type="EMBL" id="JBDIVE010000011">
    <property type="protein sequence ID" value="MEN3070267.1"/>
    <property type="molecule type" value="Genomic_DNA"/>
</dbReference>
<evidence type="ECO:0000256" key="11">
    <source>
        <dbReference type="SAM" id="Phobius"/>
    </source>
</evidence>
<name>A0ABU9Z3B9_9RHOO</name>
<evidence type="ECO:0000256" key="10">
    <source>
        <dbReference type="ARBA" id="ARBA00030775"/>
    </source>
</evidence>
<dbReference type="InterPro" id="IPR045584">
    <property type="entry name" value="Pilin-like"/>
</dbReference>
<dbReference type="PRINTS" id="PR00885">
    <property type="entry name" value="BCTERIALGSPH"/>
</dbReference>
<reference evidence="13 14" key="1">
    <citation type="journal article" date="2018" name="Int. J. Syst. Evol. Microbiol.">
        <title>Uliginosibacterium sediminicola sp. nov., isolated from freshwater sediment.</title>
        <authorList>
            <person name="Hwang W.M."/>
            <person name="Kim S.M."/>
            <person name="Kang K."/>
            <person name="Ahn T.Y."/>
        </authorList>
    </citation>
    <scope>NUCLEOTIDE SEQUENCE [LARGE SCALE GENOMIC DNA]</scope>
    <source>
        <strain evidence="13 14">M1-21</strain>
    </source>
</reference>
<keyword evidence="3" id="KW-1003">Cell membrane</keyword>
<protein>
    <recommendedName>
        <fullName evidence="2">Type II secretion system protein H</fullName>
    </recommendedName>
    <alternativeName>
        <fullName evidence="10">General secretion pathway protein H</fullName>
    </alternativeName>
</protein>
<dbReference type="InterPro" id="IPR002416">
    <property type="entry name" value="T2SS_protein-GspH"/>
</dbReference>
<keyword evidence="6 11" id="KW-0812">Transmembrane</keyword>
<evidence type="ECO:0000256" key="2">
    <source>
        <dbReference type="ARBA" id="ARBA00021549"/>
    </source>
</evidence>
<evidence type="ECO:0000259" key="12">
    <source>
        <dbReference type="Pfam" id="PF12019"/>
    </source>
</evidence>
<gene>
    <name evidence="13" type="ORF">ABDB84_17415</name>
</gene>
<feature type="domain" description="General secretion pathway GspH" evidence="12">
    <location>
        <begin position="49"/>
        <end position="156"/>
    </location>
</feature>
<dbReference type="InterPro" id="IPR012902">
    <property type="entry name" value="N_methyl_site"/>
</dbReference>
<evidence type="ECO:0000256" key="1">
    <source>
        <dbReference type="ARBA" id="ARBA00004377"/>
    </source>
</evidence>
<evidence type="ECO:0000256" key="3">
    <source>
        <dbReference type="ARBA" id="ARBA00022475"/>
    </source>
</evidence>
<dbReference type="SUPFAM" id="SSF54523">
    <property type="entry name" value="Pili subunits"/>
    <property type="match status" value="1"/>
</dbReference>